<accession>A0A956SD12</accession>
<name>A0A956SD12_UNCEI</name>
<comment type="caution">
    <text evidence="9">The sequence shown here is derived from an EMBL/GenBank/DDBJ whole genome shotgun (WGS) entry which is preliminary data.</text>
</comment>
<dbReference type="GO" id="GO:0005737">
    <property type="term" value="C:cytoplasm"/>
    <property type="evidence" value="ECO:0007669"/>
    <property type="project" value="UniProtKB-SubCell"/>
</dbReference>
<keyword evidence="4 7" id="KW-0813">Transport</keyword>
<evidence type="ECO:0000256" key="4">
    <source>
        <dbReference type="ARBA" id="ARBA00022448"/>
    </source>
</evidence>
<dbReference type="GO" id="GO:0045936">
    <property type="term" value="P:negative regulation of phosphate metabolic process"/>
    <property type="evidence" value="ECO:0007669"/>
    <property type="project" value="InterPro"/>
</dbReference>
<dbReference type="PIRSF" id="PIRSF003107">
    <property type="entry name" value="PhoU"/>
    <property type="match status" value="1"/>
</dbReference>
<dbReference type="SUPFAM" id="SSF109755">
    <property type="entry name" value="PhoU-like"/>
    <property type="match status" value="1"/>
</dbReference>
<evidence type="ECO:0000256" key="6">
    <source>
        <dbReference type="ARBA" id="ARBA00022592"/>
    </source>
</evidence>
<dbReference type="PANTHER" id="PTHR42930:SF3">
    <property type="entry name" value="PHOSPHATE-SPECIFIC TRANSPORT SYSTEM ACCESSORY PROTEIN PHOU"/>
    <property type="match status" value="1"/>
</dbReference>
<dbReference type="GO" id="GO:0006817">
    <property type="term" value="P:phosphate ion transport"/>
    <property type="evidence" value="ECO:0007669"/>
    <property type="project" value="UniProtKB-KW"/>
</dbReference>
<evidence type="ECO:0000259" key="8">
    <source>
        <dbReference type="Pfam" id="PF01895"/>
    </source>
</evidence>
<evidence type="ECO:0000256" key="3">
    <source>
        <dbReference type="ARBA" id="ARBA00011738"/>
    </source>
</evidence>
<evidence type="ECO:0000256" key="5">
    <source>
        <dbReference type="ARBA" id="ARBA00022490"/>
    </source>
</evidence>
<organism evidence="9 10">
    <name type="scientific">Eiseniibacteriota bacterium</name>
    <dbReference type="NCBI Taxonomy" id="2212470"/>
    <lineage>
        <taxon>Bacteria</taxon>
        <taxon>Candidatus Eiseniibacteriota</taxon>
    </lineage>
</organism>
<evidence type="ECO:0000256" key="7">
    <source>
        <dbReference type="PIRNR" id="PIRNR003107"/>
    </source>
</evidence>
<feature type="domain" description="PhoU" evidence="8">
    <location>
        <begin position="120"/>
        <end position="204"/>
    </location>
</feature>
<evidence type="ECO:0000313" key="10">
    <source>
        <dbReference type="Proteomes" id="UP000739538"/>
    </source>
</evidence>
<sequence length="224" mass="25383">METHLHREVEQLKTRVLEVGGMVEESLQKAILAISRRDAVLAEQVVQGDSEVDRMEVDVEEDCLQILALYQPVASDLRFIVAVLKLNNDLERIGDLAVNIAQRVKNLGEFPPVEMPFDFRRMADKVQQMLKGSLDALVNLDPQLAREICAADQEIDAIHRTVYQGVYDGIRKNPDQMQPLIATLTVARHLERIADHATNIAEDVIYTVEGQITRHKILNERQGR</sequence>
<dbReference type="FunFam" id="1.20.58.220:FF:000004">
    <property type="entry name" value="Phosphate-specific transport system accessory protein PhoU"/>
    <property type="match status" value="1"/>
</dbReference>
<dbReference type="Proteomes" id="UP000739538">
    <property type="component" value="Unassembled WGS sequence"/>
</dbReference>
<reference evidence="9" key="1">
    <citation type="submission" date="2020-04" db="EMBL/GenBank/DDBJ databases">
        <authorList>
            <person name="Zhang T."/>
        </authorList>
    </citation>
    <scope>NUCLEOTIDE SEQUENCE</scope>
    <source>
        <strain evidence="9">HKST-UBA02</strain>
    </source>
</reference>
<dbReference type="InterPro" id="IPR038078">
    <property type="entry name" value="PhoU-like_sf"/>
</dbReference>
<comment type="subcellular location">
    <subcellularLocation>
        <location evidence="1 7">Cytoplasm</location>
    </subcellularLocation>
</comment>
<gene>
    <name evidence="9" type="primary">phoU</name>
    <name evidence="9" type="ORF">KDA27_04060</name>
</gene>
<dbReference type="GO" id="GO:0030643">
    <property type="term" value="P:intracellular phosphate ion homeostasis"/>
    <property type="evidence" value="ECO:0007669"/>
    <property type="project" value="InterPro"/>
</dbReference>
<keyword evidence="6 7" id="KW-0592">Phosphate transport</keyword>
<comment type="similarity">
    <text evidence="2 7">Belongs to the PhoU family.</text>
</comment>
<dbReference type="InterPro" id="IPR028366">
    <property type="entry name" value="PhoU"/>
</dbReference>
<dbReference type="Pfam" id="PF01895">
    <property type="entry name" value="PhoU"/>
    <property type="match status" value="2"/>
</dbReference>
<comment type="function">
    <text evidence="7">Plays a role in the regulation of phosphate uptake.</text>
</comment>
<reference evidence="9" key="2">
    <citation type="journal article" date="2021" name="Microbiome">
        <title>Successional dynamics and alternative stable states in a saline activated sludge microbial community over 9 years.</title>
        <authorList>
            <person name="Wang Y."/>
            <person name="Ye J."/>
            <person name="Ju F."/>
            <person name="Liu L."/>
            <person name="Boyd J.A."/>
            <person name="Deng Y."/>
            <person name="Parks D.H."/>
            <person name="Jiang X."/>
            <person name="Yin X."/>
            <person name="Woodcroft B.J."/>
            <person name="Tyson G.W."/>
            <person name="Hugenholtz P."/>
            <person name="Polz M.F."/>
            <person name="Zhang T."/>
        </authorList>
    </citation>
    <scope>NUCLEOTIDE SEQUENCE</scope>
    <source>
        <strain evidence="9">HKST-UBA02</strain>
    </source>
</reference>
<feature type="domain" description="PhoU" evidence="8">
    <location>
        <begin position="17"/>
        <end position="104"/>
    </location>
</feature>
<comment type="subunit">
    <text evidence="3 7">Homodimer.</text>
</comment>
<dbReference type="AlphaFoldDB" id="A0A956SD12"/>
<evidence type="ECO:0000256" key="1">
    <source>
        <dbReference type="ARBA" id="ARBA00004496"/>
    </source>
</evidence>
<protein>
    <recommendedName>
        <fullName evidence="7">Phosphate-specific transport system accessory protein PhoU</fullName>
    </recommendedName>
</protein>
<dbReference type="NCBIfam" id="TIGR02135">
    <property type="entry name" value="phoU_full"/>
    <property type="match status" value="1"/>
</dbReference>
<keyword evidence="5 7" id="KW-0963">Cytoplasm</keyword>
<proteinExistence type="inferred from homology"/>
<dbReference type="PANTHER" id="PTHR42930">
    <property type="entry name" value="PHOSPHATE-SPECIFIC TRANSPORT SYSTEM ACCESSORY PROTEIN PHOU"/>
    <property type="match status" value="1"/>
</dbReference>
<evidence type="ECO:0000313" key="9">
    <source>
        <dbReference type="EMBL" id="MCA9754954.1"/>
    </source>
</evidence>
<dbReference type="Gene3D" id="1.20.58.220">
    <property type="entry name" value="Phosphate transport system protein phou homolog 2, domain 2"/>
    <property type="match status" value="1"/>
</dbReference>
<dbReference type="EMBL" id="JAGQHS010000013">
    <property type="protein sequence ID" value="MCA9754954.1"/>
    <property type="molecule type" value="Genomic_DNA"/>
</dbReference>
<dbReference type="InterPro" id="IPR026022">
    <property type="entry name" value="PhoU_dom"/>
</dbReference>
<evidence type="ECO:0000256" key="2">
    <source>
        <dbReference type="ARBA" id="ARBA00008107"/>
    </source>
</evidence>